<evidence type="ECO:0000313" key="4">
    <source>
        <dbReference type="EMBL" id="VFR96816.1"/>
    </source>
</evidence>
<dbReference type="EMBL" id="CAADIN010000039">
    <property type="protein sequence ID" value="VFR96816.1"/>
    <property type="molecule type" value="Genomic_DNA"/>
</dbReference>
<dbReference type="AlphaFoldDB" id="A0A484P062"/>
<organism evidence="1">
    <name type="scientific">plant metagenome</name>
    <dbReference type="NCBI Taxonomy" id="1297885"/>
    <lineage>
        <taxon>unclassified sequences</taxon>
        <taxon>metagenomes</taxon>
        <taxon>organismal metagenomes</taxon>
    </lineage>
</organism>
<proteinExistence type="predicted"/>
<name>A0A484P062_9ZZZZ</name>
<dbReference type="EMBL" id="CAADIM010000014">
    <property type="protein sequence ID" value="VFR77620.1"/>
    <property type="molecule type" value="Genomic_DNA"/>
</dbReference>
<dbReference type="EMBL" id="CAADIA010000001">
    <property type="protein sequence ID" value="VFR18975.1"/>
    <property type="molecule type" value="Genomic_DNA"/>
</dbReference>
<dbReference type="Gene3D" id="2.30.30.830">
    <property type="match status" value="1"/>
</dbReference>
<reference evidence="1" key="1">
    <citation type="submission" date="2019-03" db="EMBL/GenBank/DDBJ databases">
        <authorList>
            <person name="Danneels B."/>
        </authorList>
    </citation>
    <scope>NUCLEOTIDE SEQUENCE</scope>
</reference>
<evidence type="ECO:0000313" key="2">
    <source>
        <dbReference type="EMBL" id="VFR71030.1"/>
    </source>
</evidence>
<accession>A0A484P062</accession>
<dbReference type="EMBL" id="CAADIF010000007">
    <property type="protein sequence ID" value="VFR71030.1"/>
    <property type="molecule type" value="Genomic_DNA"/>
</dbReference>
<evidence type="ECO:0000313" key="3">
    <source>
        <dbReference type="EMBL" id="VFR77620.1"/>
    </source>
</evidence>
<gene>
    <name evidence="1" type="ORF">ANK1_1167</name>
    <name evidence="2" type="ORF">ANK2_1168</name>
    <name evidence="3" type="ORF">ISE1_1128</name>
    <name evidence="4" type="ORF">ISE2_1166</name>
</gene>
<evidence type="ECO:0000313" key="1">
    <source>
        <dbReference type="EMBL" id="VFR18975.1"/>
    </source>
</evidence>
<sequence length="148" mass="15103">MQSFASLKDPAARPALLGALACVALVSGLAYWGVQWLTPLPGVPQAEAAPAGADGTAQAVARWLTPGDESLDVAVAGVMVSRSAAAAMLSVNGAPPRAYVVGDRLGHATTLREIASRGIVIERAGVTERLAVPTLPELGEGGIVRKNR</sequence>
<protein>
    <submittedName>
        <fullName evidence="1">General secretion pathway protein C</fullName>
    </submittedName>
</protein>